<gene>
    <name evidence="10" type="ORF">JMJ77_000274</name>
</gene>
<dbReference type="Gene3D" id="3.40.50.1820">
    <property type="entry name" value="alpha/beta hydrolase"/>
    <property type="match status" value="1"/>
</dbReference>
<protein>
    <recommendedName>
        <fullName evidence="2">feruloyl esterase</fullName>
        <ecNumber evidence="2">3.1.1.73</ecNumber>
    </recommendedName>
</protein>
<dbReference type="InterPro" id="IPR043595">
    <property type="entry name" value="FaeB/C/D"/>
</dbReference>
<sequence length="348" mass="38676">MIDASSPAFLIIALSLRTDLIMVSSRILTLALSTSASVVAALTTTTRGETASAECTKTLPKGRAPGNEYTIPYTDKDGRSRDYLLFLPPKYSTKSNNPIIFSYHGGTRTPESQRDLDRLETPYFNTDHIVVYLRGYEERWEGTPNITKRNDIEYTSNVLDDLEKTYCIDTNRVFMTGKSNGGGFVNYAACHKELSTRFAAFAPVSGSYYIEGAEGCNPKTVDIPCNPGRSNIPLIEFHGGIDGTIPYEGNPSRRGACLPDVFHWVTEWALRDGLDEKACEKNITSRAQMYRWGTGDKKGLVTHVYEHDVDHSWPYTGVNADNKEHGDGPASYNASSYIMDFFSKHTLA</sequence>
<dbReference type="Proteomes" id="UP000699042">
    <property type="component" value="Unassembled WGS sequence"/>
</dbReference>
<evidence type="ECO:0000256" key="6">
    <source>
        <dbReference type="ARBA" id="ARBA00022801"/>
    </source>
</evidence>
<evidence type="ECO:0000256" key="4">
    <source>
        <dbReference type="ARBA" id="ARBA00022651"/>
    </source>
</evidence>
<keyword evidence="8" id="KW-0624">Polysaccharide degradation</keyword>
<name>A0A9P7UE43_9PEZI</name>
<evidence type="ECO:0000313" key="11">
    <source>
        <dbReference type="Proteomes" id="UP000699042"/>
    </source>
</evidence>
<dbReference type="EMBL" id="JAESDN010000003">
    <property type="protein sequence ID" value="KAG7053183.1"/>
    <property type="molecule type" value="Genomic_DNA"/>
</dbReference>
<keyword evidence="6" id="KW-0378">Hydrolase</keyword>
<comment type="catalytic activity">
    <reaction evidence="9">
        <text>feruloyl-polysaccharide + H2O = ferulate + polysaccharide.</text>
        <dbReference type="EC" id="3.1.1.73"/>
    </reaction>
</comment>
<evidence type="ECO:0000256" key="8">
    <source>
        <dbReference type="ARBA" id="ARBA00023326"/>
    </source>
</evidence>
<dbReference type="EC" id="3.1.1.73" evidence="2"/>
<dbReference type="PANTHER" id="PTHR38050">
    <property type="match status" value="1"/>
</dbReference>
<proteinExistence type="predicted"/>
<evidence type="ECO:0000256" key="9">
    <source>
        <dbReference type="ARBA" id="ARBA00034075"/>
    </source>
</evidence>
<dbReference type="PANTHER" id="PTHR38050:SF2">
    <property type="entry name" value="FERULOYL ESTERASE C-RELATED"/>
    <property type="match status" value="1"/>
</dbReference>
<dbReference type="AlphaFoldDB" id="A0A9P7UE43"/>
<keyword evidence="3" id="KW-0964">Secreted</keyword>
<keyword evidence="11" id="KW-1185">Reference proteome</keyword>
<keyword evidence="5" id="KW-0732">Signal</keyword>
<keyword evidence="4" id="KW-0858">Xylan degradation</keyword>
<comment type="subcellular location">
    <subcellularLocation>
        <location evidence="1">Secreted</location>
    </subcellularLocation>
</comment>
<dbReference type="SUPFAM" id="SSF53474">
    <property type="entry name" value="alpha/beta-Hydrolases"/>
    <property type="match status" value="1"/>
</dbReference>
<comment type="caution">
    <text evidence="10">The sequence shown here is derived from an EMBL/GenBank/DDBJ whole genome shotgun (WGS) entry which is preliminary data.</text>
</comment>
<dbReference type="GO" id="GO:0045493">
    <property type="term" value="P:xylan catabolic process"/>
    <property type="evidence" value="ECO:0007669"/>
    <property type="project" value="UniProtKB-KW"/>
</dbReference>
<evidence type="ECO:0000256" key="5">
    <source>
        <dbReference type="ARBA" id="ARBA00022729"/>
    </source>
</evidence>
<accession>A0A9P7UE43</accession>
<evidence type="ECO:0000256" key="1">
    <source>
        <dbReference type="ARBA" id="ARBA00004613"/>
    </source>
</evidence>
<organism evidence="10 11">
    <name type="scientific">Colletotrichum scovillei</name>
    <dbReference type="NCBI Taxonomy" id="1209932"/>
    <lineage>
        <taxon>Eukaryota</taxon>
        <taxon>Fungi</taxon>
        <taxon>Dikarya</taxon>
        <taxon>Ascomycota</taxon>
        <taxon>Pezizomycotina</taxon>
        <taxon>Sordariomycetes</taxon>
        <taxon>Hypocreomycetidae</taxon>
        <taxon>Glomerellales</taxon>
        <taxon>Glomerellaceae</taxon>
        <taxon>Colletotrichum</taxon>
        <taxon>Colletotrichum acutatum species complex</taxon>
    </lineage>
</organism>
<evidence type="ECO:0000256" key="7">
    <source>
        <dbReference type="ARBA" id="ARBA00023277"/>
    </source>
</evidence>
<dbReference type="GO" id="GO:0030600">
    <property type="term" value="F:feruloyl esterase activity"/>
    <property type="evidence" value="ECO:0007669"/>
    <property type="project" value="UniProtKB-EC"/>
</dbReference>
<dbReference type="GO" id="GO:0005576">
    <property type="term" value="C:extracellular region"/>
    <property type="evidence" value="ECO:0007669"/>
    <property type="project" value="UniProtKB-SubCell"/>
</dbReference>
<evidence type="ECO:0000256" key="3">
    <source>
        <dbReference type="ARBA" id="ARBA00022525"/>
    </source>
</evidence>
<dbReference type="InterPro" id="IPR029058">
    <property type="entry name" value="AB_hydrolase_fold"/>
</dbReference>
<evidence type="ECO:0000256" key="2">
    <source>
        <dbReference type="ARBA" id="ARBA00013091"/>
    </source>
</evidence>
<reference evidence="10" key="1">
    <citation type="submission" date="2021-05" db="EMBL/GenBank/DDBJ databases">
        <title>Comparative genomics of three Colletotrichum scovillei strains and genetic complementation revealed genes involved fungal growth and virulence on chili pepper.</title>
        <authorList>
            <person name="Hsieh D.-K."/>
            <person name="Chuang S.-C."/>
            <person name="Chen C.-Y."/>
            <person name="Chao Y.-T."/>
            <person name="Lu M.-Y.J."/>
            <person name="Lee M.-H."/>
            <person name="Shih M.-C."/>
        </authorList>
    </citation>
    <scope>NUCLEOTIDE SEQUENCE</scope>
    <source>
        <strain evidence="10">Coll-153</strain>
    </source>
</reference>
<evidence type="ECO:0000313" key="10">
    <source>
        <dbReference type="EMBL" id="KAG7053183.1"/>
    </source>
</evidence>
<keyword evidence="7" id="KW-0119">Carbohydrate metabolism</keyword>